<feature type="domain" description="RNA polymerase sigma-70 region 2" evidence="5">
    <location>
        <begin position="22"/>
        <end position="84"/>
    </location>
</feature>
<proteinExistence type="inferred from homology"/>
<protein>
    <submittedName>
        <fullName evidence="7">RNA polymerase sigma factor</fullName>
    </submittedName>
</protein>
<sequence>MIVFHAVHLHPEHSKLVVALVYHYDELVSYVRRRFGDQHFARDVVHDVCLEIMERPPQLAVQTPMAFLRKLSRHRAIDRYRQYQTQQSHLNHLQQTAEHAHQIDGERVMHFVQRLEALKRIIEALPARQRQVFLLHRLHDMPQQEIADALGISRNMVTQHFNKAMGSIQRQWAGL</sequence>
<dbReference type="InterPro" id="IPR007627">
    <property type="entry name" value="RNA_pol_sigma70_r2"/>
</dbReference>
<dbReference type="InterPro" id="IPR013324">
    <property type="entry name" value="RNA_pol_sigma_r3/r4-like"/>
</dbReference>
<evidence type="ECO:0000256" key="2">
    <source>
        <dbReference type="ARBA" id="ARBA00023015"/>
    </source>
</evidence>
<evidence type="ECO:0000256" key="1">
    <source>
        <dbReference type="ARBA" id="ARBA00010641"/>
    </source>
</evidence>
<accession>A0ABW3GPH0</accession>
<dbReference type="Proteomes" id="UP001597106">
    <property type="component" value="Unassembled WGS sequence"/>
</dbReference>
<dbReference type="InterPro" id="IPR013249">
    <property type="entry name" value="RNA_pol_sigma70_r4_t2"/>
</dbReference>
<evidence type="ECO:0000259" key="5">
    <source>
        <dbReference type="Pfam" id="PF04542"/>
    </source>
</evidence>
<evidence type="ECO:0000313" key="7">
    <source>
        <dbReference type="EMBL" id="MFD0930671.1"/>
    </source>
</evidence>
<dbReference type="Gene3D" id="1.10.1740.10">
    <property type="match status" value="1"/>
</dbReference>
<name>A0ABW3GPH0_9PROT</name>
<evidence type="ECO:0000256" key="3">
    <source>
        <dbReference type="ARBA" id="ARBA00023082"/>
    </source>
</evidence>
<reference evidence="8" key="1">
    <citation type="journal article" date="2019" name="Int. J. Syst. Evol. Microbiol.">
        <title>The Global Catalogue of Microorganisms (GCM) 10K type strain sequencing project: providing services to taxonomists for standard genome sequencing and annotation.</title>
        <authorList>
            <consortium name="The Broad Institute Genomics Platform"/>
            <consortium name="The Broad Institute Genome Sequencing Center for Infectious Disease"/>
            <person name="Wu L."/>
            <person name="Ma J."/>
        </authorList>
    </citation>
    <scope>NUCLEOTIDE SEQUENCE [LARGE SCALE GENOMIC DNA]</scope>
    <source>
        <strain evidence="8">CCUG 59685</strain>
    </source>
</reference>
<feature type="domain" description="RNA polymerase sigma factor 70 region 4 type 2" evidence="6">
    <location>
        <begin position="116"/>
        <end position="165"/>
    </location>
</feature>
<dbReference type="Gene3D" id="1.10.10.10">
    <property type="entry name" value="Winged helix-like DNA-binding domain superfamily/Winged helix DNA-binding domain"/>
    <property type="match status" value="1"/>
</dbReference>
<dbReference type="SUPFAM" id="SSF88659">
    <property type="entry name" value="Sigma3 and sigma4 domains of RNA polymerase sigma factors"/>
    <property type="match status" value="1"/>
</dbReference>
<dbReference type="Pfam" id="PF04542">
    <property type="entry name" value="Sigma70_r2"/>
    <property type="match status" value="1"/>
</dbReference>
<dbReference type="InterPro" id="IPR014284">
    <property type="entry name" value="RNA_pol_sigma-70_dom"/>
</dbReference>
<dbReference type="Pfam" id="PF08281">
    <property type="entry name" value="Sigma70_r4_2"/>
    <property type="match status" value="1"/>
</dbReference>
<evidence type="ECO:0000256" key="4">
    <source>
        <dbReference type="ARBA" id="ARBA00023163"/>
    </source>
</evidence>
<keyword evidence="3" id="KW-0731">Sigma factor</keyword>
<dbReference type="InterPro" id="IPR039425">
    <property type="entry name" value="RNA_pol_sigma-70-like"/>
</dbReference>
<comment type="caution">
    <text evidence="7">The sequence shown here is derived from an EMBL/GenBank/DDBJ whole genome shotgun (WGS) entry which is preliminary data.</text>
</comment>
<dbReference type="EMBL" id="JBHTJW010000003">
    <property type="protein sequence ID" value="MFD0930671.1"/>
    <property type="molecule type" value="Genomic_DNA"/>
</dbReference>
<dbReference type="RefSeq" id="WP_338656985.1">
    <property type="nucleotide sequence ID" value="NZ_JBHTJW010000003.1"/>
</dbReference>
<keyword evidence="2" id="KW-0805">Transcription regulation</keyword>
<organism evidence="7 8">
    <name type="scientific">Methylophilus glucosoxydans</name>
    <dbReference type="NCBI Taxonomy" id="752553"/>
    <lineage>
        <taxon>Bacteria</taxon>
        <taxon>Pseudomonadati</taxon>
        <taxon>Pseudomonadota</taxon>
        <taxon>Betaproteobacteria</taxon>
        <taxon>Nitrosomonadales</taxon>
        <taxon>Methylophilaceae</taxon>
        <taxon>Methylophilus</taxon>
    </lineage>
</organism>
<keyword evidence="4" id="KW-0804">Transcription</keyword>
<dbReference type="CDD" id="cd06171">
    <property type="entry name" value="Sigma70_r4"/>
    <property type="match status" value="1"/>
</dbReference>
<evidence type="ECO:0000313" key="8">
    <source>
        <dbReference type="Proteomes" id="UP001597106"/>
    </source>
</evidence>
<dbReference type="PANTHER" id="PTHR43133:SF63">
    <property type="entry name" value="RNA POLYMERASE SIGMA FACTOR FECI-RELATED"/>
    <property type="match status" value="1"/>
</dbReference>
<dbReference type="InterPro" id="IPR013325">
    <property type="entry name" value="RNA_pol_sigma_r2"/>
</dbReference>
<dbReference type="PANTHER" id="PTHR43133">
    <property type="entry name" value="RNA POLYMERASE ECF-TYPE SIGMA FACTO"/>
    <property type="match status" value="1"/>
</dbReference>
<dbReference type="InterPro" id="IPR036388">
    <property type="entry name" value="WH-like_DNA-bd_sf"/>
</dbReference>
<evidence type="ECO:0000259" key="6">
    <source>
        <dbReference type="Pfam" id="PF08281"/>
    </source>
</evidence>
<dbReference type="NCBIfam" id="TIGR02937">
    <property type="entry name" value="sigma70-ECF"/>
    <property type="match status" value="1"/>
</dbReference>
<comment type="similarity">
    <text evidence="1">Belongs to the sigma-70 factor family. ECF subfamily.</text>
</comment>
<dbReference type="SUPFAM" id="SSF88946">
    <property type="entry name" value="Sigma2 domain of RNA polymerase sigma factors"/>
    <property type="match status" value="1"/>
</dbReference>
<keyword evidence="8" id="KW-1185">Reference proteome</keyword>
<gene>
    <name evidence="7" type="ORF">ACFQ1T_12865</name>
</gene>